<keyword evidence="1" id="KW-0732">Signal</keyword>
<reference evidence="2" key="1">
    <citation type="submission" date="2022-07" db="EMBL/GenBank/DDBJ databases">
        <title>Draft genome sequence of Zalerion maritima ATCC 34329, a (micro)plastics degrading marine fungus.</title>
        <authorList>
            <person name="Paco A."/>
            <person name="Goncalves M.F.M."/>
            <person name="Rocha-Santos T.A.P."/>
            <person name="Alves A."/>
        </authorList>
    </citation>
    <scope>NUCLEOTIDE SEQUENCE</scope>
    <source>
        <strain evidence="2">ATCC 34329</strain>
    </source>
</reference>
<dbReference type="Proteomes" id="UP001201980">
    <property type="component" value="Unassembled WGS sequence"/>
</dbReference>
<dbReference type="AlphaFoldDB" id="A0AAD5RR74"/>
<sequence length="121" mass="12915">MQFSITAALTLALAGTSLAAPASPSNPLSEIATRSGEYQTAGIVGYFGDTSCANGQTDASSADGECRELPGKSMKIWWLAKGCGVVLLTDKQCHSGATFRNELQSCINTENYLSWEFYCYP</sequence>
<dbReference type="EMBL" id="JAKWBI020000314">
    <property type="protein sequence ID" value="KAJ2896766.1"/>
    <property type="molecule type" value="Genomic_DNA"/>
</dbReference>
<evidence type="ECO:0000256" key="1">
    <source>
        <dbReference type="SAM" id="SignalP"/>
    </source>
</evidence>
<feature type="signal peptide" evidence="1">
    <location>
        <begin position="1"/>
        <end position="19"/>
    </location>
</feature>
<evidence type="ECO:0000313" key="2">
    <source>
        <dbReference type="EMBL" id="KAJ2896766.1"/>
    </source>
</evidence>
<keyword evidence="3" id="KW-1185">Reference proteome</keyword>
<accession>A0AAD5RR74</accession>
<proteinExistence type="predicted"/>
<name>A0AAD5RR74_9PEZI</name>
<evidence type="ECO:0000313" key="3">
    <source>
        <dbReference type="Proteomes" id="UP001201980"/>
    </source>
</evidence>
<protein>
    <submittedName>
        <fullName evidence="2">Uncharacterized protein</fullName>
    </submittedName>
</protein>
<gene>
    <name evidence="2" type="ORF">MKZ38_005254</name>
</gene>
<comment type="caution">
    <text evidence="2">The sequence shown here is derived from an EMBL/GenBank/DDBJ whole genome shotgun (WGS) entry which is preliminary data.</text>
</comment>
<organism evidence="2 3">
    <name type="scientific">Zalerion maritima</name>
    <dbReference type="NCBI Taxonomy" id="339359"/>
    <lineage>
        <taxon>Eukaryota</taxon>
        <taxon>Fungi</taxon>
        <taxon>Dikarya</taxon>
        <taxon>Ascomycota</taxon>
        <taxon>Pezizomycotina</taxon>
        <taxon>Sordariomycetes</taxon>
        <taxon>Lulworthiomycetidae</taxon>
        <taxon>Lulworthiales</taxon>
        <taxon>Lulworthiaceae</taxon>
        <taxon>Zalerion</taxon>
    </lineage>
</organism>
<feature type="chain" id="PRO_5041964262" evidence="1">
    <location>
        <begin position="20"/>
        <end position="121"/>
    </location>
</feature>